<sequence>MNNLKTIDMLENDSIKVEIVTHESLSGSKTGRGAKTIYYQEKAGIKLKNVKITLKGGSVAIEAGALYFMKGNIEVKSAVGKGFMKNLGTSLLSGEKLFKPEYTGTGEIWLEPSFGHYAIVELEDDEIIVDKGLFYACQNTLEVSAVSQKNISSALFGGEGLFQTRIKGSGIAVLSIPVPQNELIIYKLEDDTLSVDGNFAILRKGKIDFTVKPISKGLGTMASGEGLVQTFKGTGEVWLAPTQIVYELLDMGYPLSSISGAGSSNTKTK</sequence>
<dbReference type="Proteomes" id="UP000001107">
    <property type="component" value="Chromosome"/>
</dbReference>
<dbReference type="RefSeq" id="WP_012066023.1">
    <property type="nucleotide sequence ID" value="NC_009634.1"/>
</dbReference>
<reference evidence="1" key="1">
    <citation type="submission" date="2007-06" db="EMBL/GenBank/DDBJ databases">
        <title>Complete sequence of Methanococcus vannielii SB.</title>
        <authorList>
            <consortium name="US DOE Joint Genome Institute"/>
            <person name="Copeland A."/>
            <person name="Lucas S."/>
            <person name="Lapidus A."/>
            <person name="Barry K."/>
            <person name="Glavina del Rio T."/>
            <person name="Dalin E."/>
            <person name="Tice H."/>
            <person name="Pitluck S."/>
            <person name="Chain P."/>
            <person name="Malfatti S."/>
            <person name="Shin M."/>
            <person name="Vergez L."/>
            <person name="Schmutz J."/>
            <person name="Larimer F."/>
            <person name="Land M."/>
            <person name="Hauser L."/>
            <person name="Kyrpides N."/>
            <person name="Anderson I."/>
            <person name="Sieprawska-Lupa M."/>
            <person name="Whitman W.B."/>
            <person name="Richardson P."/>
        </authorList>
    </citation>
    <scope>NUCLEOTIDE SEQUENCE [LARGE SCALE GENOMIC DNA]</scope>
    <source>
        <strain evidence="1">SB</strain>
    </source>
</reference>
<organism evidence="1 2">
    <name type="scientific">Methanococcus vannielii (strain ATCC 35089 / DSM 1224 / JCM 13029 / OCM 148 / SB)</name>
    <dbReference type="NCBI Taxonomy" id="406327"/>
    <lineage>
        <taxon>Archaea</taxon>
        <taxon>Methanobacteriati</taxon>
        <taxon>Methanobacteriota</taxon>
        <taxon>Methanomada group</taxon>
        <taxon>Methanococci</taxon>
        <taxon>Methanococcales</taxon>
        <taxon>Methanococcaceae</taxon>
        <taxon>Methanococcus</taxon>
    </lineage>
</organism>
<dbReference type="eggNOG" id="arCOG01907">
    <property type="taxonomic scope" value="Archaea"/>
</dbReference>
<dbReference type="PANTHER" id="PTHR38074">
    <property type="entry name" value="ALTERED INHERITANCE OF MITOCHONDRIA PROTEIN 24, MITOCHONDRIAL"/>
    <property type="match status" value="1"/>
</dbReference>
<evidence type="ECO:0000313" key="2">
    <source>
        <dbReference type="Proteomes" id="UP000001107"/>
    </source>
</evidence>
<dbReference type="AlphaFoldDB" id="A6URI6"/>
<dbReference type="OrthoDB" id="131680at2157"/>
<evidence type="ECO:0008006" key="3">
    <source>
        <dbReference type="Google" id="ProtNLM"/>
    </source>
</evidence>
<dbReference type="HOGENOM" id="CLU_040551_2_0_2"/>
<dbReference type="InterPro" id="IPR016031">
    <property type="entry name" value="Trp_RNA-bd_attenuator-like_dom"/>
</dbReference>
<dbReference type="InterPro" id="IPR036983">
    <property type="entry name" value="AIM24_sf"/>
</dbReference>
<dbReference type="PANTHER" id="PTHR38074:SF1">
    <property type="entry name" value="ALTERED INHERITANCE OF MITOCHONDRIA PROTEIN 24, MITOCHONDRIAL"/>
    <property type="match status" value="1"/>
</dbReference>
<dbReference type="SUPFAM" id="SSF51219">
    <property type="entry name" value="TRAP-like"/>
    <property type="match status" value="1"/>
</dbReference>
<keyword evidence="2" id="KW-1185">Reference proteome</keyword>
<dbReference type="GeneID" id="5325689"/>
<dbReference type="Gene3D" id="3.60.160.10">
    <property type="entry name" value="Mitochondrial biogenesis AIM24"/>
    <property type="match status" value="1"/>
</dbReference>
<dbReference type="KEGG" id="mvn:Mevan_1210"/>
<dbReference type="Pfam" id="PF01987">
    <property type="entry name" value="AIM24"/>
    <property type="match status" value="1"/>
</dbReference>
<accession>A6URI6</accession>
<dbReference type="EMBL" id="CP000742">
    <property type="protein sequence ID" value="ABR55108.1"/>
    <property type="molecule type" value="Genomic_DNA"/>
</dbReference>
<name>A6URI6_METVS</name>
<proteinExistence type="predicted"/>
<gene>
    <name evidence="1" type="ordered locus">Mevan_1210</name>
</gene>
<dbReference type="InterPro" id="IPR002838">
    <property type="entry name" value="AIM24"/>
</dbReference>
<evidence type="ECO:0000313" key="1">
    <source>
        <dbReference type="EMBL" id="ABR55108.1"/>
    </source>
</evidence>
<protein>
    <recommendedName>
        <fullName evidence="3">Transcriptional regulator</fullName>
    </recommendedName>
</protein>
<dbReference type="STRING" id="406327.Mevan_1210"/>